<dbReference type="Proteomes" id="UP000763641">
    <property type="component" value="Unassembled WGS sequence"/>
</dbReference>
<evidence type="ECO:0000259" key="4">
    <source>
        <dbReference type="PROSITE" id="PS51063"/>
    </source>
</evidence>
<dbReference type="PANTHER" id="PTHR24567:SF68">
    <property type="entry name" value="DNA-BINDING TRANSCRIPTIONAL DUAL REGULATOR CRP"/>
    <property type="match status" value="1"/>
</dbReference>
<feature type="domain" description="HTH crp-type" evidence="4">
    <location>
        <begin position="143"/>
        <end position="215"/>
    </location>
</feature>
<evidence type="ECO:0000256" key="3">
    <source>
        <dbReference type="ARBA" id="ARBA00023163"/>
    </source>
</evidence>
<evidence type="ECO:0000313" key="6">
    <source>
        <dbReference type="Proteomes" id="UP000763641"/>
    </source>
</evidence>
<evidence type="ECO:0000256" key="1">
    <source>
        <dbReference type="ARBA" id="ARBA00023015"/>
    </source>
</evidence>
<dbReference type="InterPro" id="IPR018490">
    <property type="entry name" value="cNMP-bd_dom_sf"/>
</dbReference>
<dbReference type="CDD" id="cd00038">
    <property type="entry name" value="CAP_ED"/>
    <property type="match status" value="1"/>
</dbReference>
<dbReference type="SUPFAM" id="SSF51206">
    <property type="entry name" value="cAMP-binding domain-like"/>
    <property type="match status" value="1"/>
</dbReference>
<dbReference type="Pfam" id="PF13545">
    <property type="entry name" value="HTH_Crp_2"/>
    <property type="match status" value="1"/>
</dbReference>
<accession>A0ABS2D8N8</accession>
<dbReference type="InterPro" id="IPR014710">
    <property type="entry name" value="RmlC-like_jellyroll"/>
</dbReference>
<dbReference type="Gene3D" id="2.60.120.10">
    <property type="entry name" value="Jelly Rolls"/>
    <property type="match status" value="1"/>
</dbReference>
<dbReference type="SUPFAM" id="SSF46785">
    <property type="entry name" value="Winged helix' DNA-binding domain"/>
    <property type="match status" value="1"/>
</dbReference>
<dbReference type="Gene3D" id="1.10.10.10">
    <property type="entry name" value="Winged helix-like DNA-binding domain superfamily/Winged helix DNA-binding domain"/>
    <property type="match status" value="1"/>
</dbReference>
<evidence type="ECO:0000313" key="5">
    <source>
        <dbReference type="EMBL" id="MBM6577297.1"/>
    </source>
</evidence>
<dbReference type="Pfam" id="PF00027">
    <property type="entry name" value="cNMP_binding"/>
    <property type="match status" value="1"/>
</dbReference>
<dbReference type="PROSITE" id="PS51063">
    <property type="entry name" value="HTH_CRP_2"/>
    <property type="match status" value="1"/>
</dbReference>
<keyword evidence="3" id="KW-0804">Transcription</keyword>
<keyword evidence="6" id="KW-1185">Reference proteome</keyword>
<keyword evidence="2" id="KW-0238">DNA-binding</keyword>
<gene>
    <name evidence="5" type="ORF">ILT43_13015</name>
</gene>
<dbReference type="InterPro" id="IPR000595">
    <property type="entry name" value="cNMP-bd_dom"/>
</dbReference>
<dbReference type="InterPro" id="IPR012318">
    <property type="entry name" value="HTH_CRP"/>
</dbReference>
<dbReference type="SMART" id="SM00419">
    <property type="entry name" value="HTH_CRP"/>
    <property type="match status" value="1"/>
</dbReference>
<sequence length="238" mass="26103">MPIVRKLERSGLLDEHDRAEFLALAQEATMLDADTVIARDGEPVERCCALLSGFAYRSKITGEDKRQIVSLHLRGDLLDLHGLMTGTADHDIRTLTPCRVAFIPRTALLALVERRPAIARAFWLDTLVDASVFREWILNVGRRGARTRIAHLLCETAVRVAGLDAQTAAALPLTQGQLADATGLTPVHVNRVLQSLAQDRLIERENGAITVLDLPRLASLGEFDPAYLHPELIPLATG</sequence>
<comment type="caution">
    <text evidence="5">The sequence shown here is derived from an EMBL/GenBank/DDBJ whole genome shotgun (WGS) entry which is preliminary data.</text>
</comment>
<dbReference type="PANTHER" id="PTHR24567">
    <property type="entry name" value="CRP FAMILY TRANSCRIPTIONAL REGULATORY PROTEIN"/>
    <property type="match status" value="1"/>
</dbReference>
<keyword evidence="1" id="KW-0805">Transcription regulation</keyword>
<organism evidence="5 6">
    <name type="scientific">Sphingomonas longa</name>
    <dbReference type="NCBI Taxonomy" id="2778730"/>
    <lineage>
        <taxon>Bacteria</taxon>
        <taxon>Pseudomonadati</taxon>
        <taxon>Pseudomonadota</taxon>
        <taxon>Alphaproteobacteria</taxon>
        <taxon>Sphingomonadales</taxon>
        <taxon>Sphingomonadaceae</taxon>
        <taxon>Sphingomonas</taxon>
    </lineage>
</organism>
<evidence type="ECO:0000256" key="2">
    <source>
        <dbReference type="ARBA" id="ARBA00023125"/>
    </source>
</evidence>
<dbReference type="EMBL" id="JAFEMC010000003">
    <property type="protein sequence ID" value="MBM6577297.1"/>
    <property type="molecule type" value="Genomic_DNA"/>
</dbReference>
<protein>
    <submittedName>
        <fullName evidence="5">Crp/Fnr family transcriptional regulator</fullName>
    </submittedName>
</protein>
<reference evidence="5 6" key="1">
    <citation type="submission" date="2020-12" db="EMBL/GenBank/DDBJ databases">
        <title>Sphingomonas sp.</title>
        <authorList>
            <person name="Kim M.K."/>
        </authorList>
    </citation>
    <scope>NUCLEOTIDE SEQUENCE [LARGE SCALE GENOMIC DNA]</scope>
    <source>
        <strain evidence="5 6">BT552</strain>
    </source>
</reference>
<name>A0ABS2D8N8_9SPHN</name>
<dbReference type="InterPro" id="IPR036390">
    <property type="entry name" value="WH_DNA-bd_sf"/>
</dbReference>
<dbReference type="InterPro" id="IPR050397">
    <property type="entry name" value="Env_Response_Regulators"/>
</dbReference>
<proteinExistence type="predicted"/>
<dbReference type="RefSeq" id="WP_204199390.1">
    <property type="nucleotide sequence ID" value="NZ_JAFEMC010000003.1"/>
</dbReference>
<dbReference type="InterPro" id="IPR036388">
    <property type="entry name" value="WH-like_DNA-bd_sf"/>
</dbReference>